<protein>
    <submittedName>
        <fullName evidence="1">Uncharacterized protein</fullName>
    </submittedName>
</protein>
<dbReference type="AlphaFoldDB" id="A0A0E9U1T4"/>
<accession>A0A0E9U1T4</accession>
<reference evidence="1" key="1">
    <citation type="submission" date="2014-11" db="EMBL/GenBank/DDBJ databases">
        <authorList>
            <person name="Amaro Gonzalez C."/>
        </authorList>
    </citation>
    <scope>NUCLEOTIDE SEQUENCE</scope>
</reference>
<evidence type="ECO:0000313" key="1">
    <source>
        <dbReference type="EMBL" id="JAH59741.1"/>
    </source>
</evidence>
<organism evidence="1">
    <name type="scientific">Anguilla anguilla</name>
    <name type="common">European freshwater eel</name>
    <name type="synonym">Muraena anguilla</name>
    <dbReference type="NCBI Taxonomy" id="7936"/>
    <lineage>
        <taxon>Eukaryota</taxon>
        <taxon>Metazoa</taxon>
        <taxon>Chordata</taxon>
        <taxon>Craniata</taxon>
        <taxon>Vertebrata</taxon>
        <taxon>Euteleostomi</taxon>
        <taxon>Actinopterygii</taxon>
        <taxon>Neopterygii</taxon>
        <taxon>Teleostei</taxon>
        <taxon>Anguilliformes</taxon>
        <taxon>Anguillidae</taxon>
        <taxon>Anguilla</taxon>
    </lineage>
</organism>
<reference evidence="1" key="2">
    <citation type="journal article" date="2015" name="Fish Shellfish Immunol.">
        <title>Early steps in the European eel (Anguilla anguilla)-Vibrio vulnificus interaction in the gills: Role of the RtxA13 toxin.</title>
        <authorList>
            <person name="Callol A."/>
            <person name="Pajuelo D."/>
            <person name="Ebbesson L."/>
            <person name="Teles M."/>
            <person name="MacKenzie S."/>
            <person name="Amaro C."/>
        </authorList>
    </citation>
    <scope>NUCLEOTIDE SEQUENCE</scope>
</reference>
<proteinExistence type="predicted"/>
<name>A0A0E9U1T4_ANGAN</name>
<sequence length="22" mass="2679">MLFKHYASTFVLYLVCVIFWPT</sequence>
<dbReference type="EMBL" id="GBXM01048836">
    <property type="protein sequence ID" value="JAH59741.1"/>
    <property type="molecule type" value="Transcribed_RNA"/>
</dbReference>